<comment type="caution">
    <text evidence="2">The sequence shown here is derived from an EMBL/GenBank/DDBJ whole genome shotgun (WGS) entry which is preliminary data.</text>
</comment>
<evidence type="ECO:0000313" key="2">
    <source>
        <dbReference type="EMBL" id="KAK1855494.1"/>
    </source>
</evidence>
<feature type="region of interest" description="Disordered" evidence="1">
    <location>
        <begin position="113"/>
        <end position="158"/>
    </location>
</feature>
<feature type="compositionally biased region" description="Polar residues" evidence="1">
    <location>
        <begin position="143"/>
        <end position="154"/>
    </location>
</feature>
<gene>
    <name evidence="2" type="ORF">CCHR01_01818</name>
</gene>
<sequence>MAKMEHLSPCILTVSFCPSLQMADLARAGMTGRTAATMCGNGFRIGPRGYFSVLYPTSLQLHFLSEFRRPTETSSNQSVSSTIDPRLPMAPRWPYYPWQTQLQPSSAQLFVNESSNASNGTPADQNHGPFPTQRSWRGMSHAQHPSANHSSRIYQTEKTRTTFPLPCPRFRHRVQSPLLWHVDNTRV</sequence>
<keyword evidence="3" id="KW-1185">Reference proteome</keyword>
<proteinExistence type="predicted"/>
<protein>
    <submittedName>
        <fullName evidence="2">Uncharacterized protein</fullName>
    </submittedName>
</protein>
<feature type="compositionally biased region" description="Polar residues" evidence="1">
    <location>
        <begin position="113"/>
        <end position="124"/>
    </location>
</feature>
<evidence type="ECO:0000256" key="1">
    <source>
        <dbReference type="SAM" id="MobiDB-lite"/>
    </source>
</evidence>
<name>A0AAD9EKV0_9PEZI</name>
<dbReference type="EMBL" id="JAQOWY010000020">
    <property type="protein sequence ID" value="KAK1855494.1"/>
    <property type="molecule type" value="Genomic_DNA"/>
</dbReference>
<dbReference type="Proteomes" id="UP001243330">
    <property type="component" value="Unassembled WGS sequence"/>
</dbReference>
<evidence type="ECO:0000313" key="3">
    <source>
        <dbReference type="Proteomes" id="UP001243330"/>
    </source>
</evidence>
<reference evidence="2" key="1">
    <citation type="submission" date="2023-01" db="EMBL/GenBank/DDBJ databases">
        <title>Colletotrichum chrysophilum M932 genome sequence.</title>
        <authorList>
            <person name="Baroncelli R."/>
        </authorList>
    </citation>
    <scope>NUCLEOTIDE SEQUENCE</scope>
    <source>
        <strain evidence="2">M932</strain>
    </source>
</reference>
<accession>A0AAD9EKV0</accession>
<organism evidence="2 3">
    <name type="scientific">Colletotrichum chrysophilum</name>
    <dbReference type="NCBI Taxonomy" id="1836956"/>
    <lineage>
        <taxon>Eukaryota</taxon>
        <taxon>Fungi</taxon>
        <taxon>Dikarya</taxon>
        <taxon>Ascomycota</taxon>
        <taxon>Pezizomycotina</taxon>
        <taxon>Sordariomycetes</taxon>
        <taxon>Hypocreomycetidae</taxon>
        <taxon>Glomerellales</taxon>
        <taxon>Glomerellaceae</taxon>
        <taxon>Colletotrichum</taxon>
        <taxon>Colletotrichum gloeosporioides species complex</taxon>
    </lineage>
</organism>
<dbReference type="AlphaFoldDB" id="A0AAD9EKV0"/>